<dbReference type="Gene3D" id="2.40.50.100">
    <property type="match status" value="1"/>
</dbReference>
<dbReference type="SUPFAM" id="SSF51230">
    <property type="entry name" value="Single hybrid motif"/>
    <property type="match status" value="1"/>
</dbReference>
<evidence type="ECO:0000256" key="2">
    <source>
        <dbReference type="ARBA" id="ARBA00022823"/>
    </source>
</evidence>
<organism evidence="7 8">
    <name type="scientific">Circinella minor</name>
    <dbReference type="NCBI Taxonomy" id="1195481"/>
    <lineage>
        <taxon>Eukaryota</taxon>
        <taxon>Fungi</taxon>
        <taxon>Fungi incertae sedis</taxon>
        <taxon>Mucoromycota</taxon>
        <taxon>Mucoromycotina</taxon>
        <taxon>Mucoromycetes</taxon>
        <taxon>Mucorales</taxon>
        <taxon>Lichtheimiaceae</taxon>
        <taxon>Circinella</taxon>
    </lineage>
</organism>
<protein>
    <submittedName>
        <fullName evidence="7">Uncharacterized protein</fullName>
    </submittedName>
</protein>
<proteinExistence type="inferred from homology"/>
<dbReference type="OrthoDB" id="537444at2759"/>
<feature type="compositionally biased region" description="Polar residues" evidence="4">
    <location>
        <begin position="139"/>
        <end position="149"/>
    </location>
</feature>
<evidence type="ECO:0000313" key="8">
    <source>
        <dbReference type="Proteomes" id="UP000646827"/>
    </source>
</evidence>
<accession>A0A8H7SC84</accession>
<comment type="similarity">
    <text evidence="1">Belongs to the 2-oxoacid dehydrogenase family.</text>
</comment>
<dbReference type="GO" id="GO:0004742">
    <property type="term" value="F:dihydrolipoyllysine-residue acetyltransferase activity"/>
    <property type="evidence" value="ECO:0007669"/>
    <property type="project" value="TreeGrafter"/>
</dbReference>
<dbReference type="GO" id="GO:0045254">
    <property type="term" value="C:pyruvate dehydrogenase complex"/>
    <property type="evidence" value="ECO:0007669"/>
    <property type="project" value="InterPro"/>
</dbReference>
<dbReference type="PANTHER" id="PTHR23151">
    <property type="entry name" value="DIHYDROLIPOAMIDE ACETYL/SUCCINYL-TRANSFERASE-RELATED"/>
    <property type="match status" value="1"/>
</dbReference>
<dbReference type="EMBL" id="JAEPRB010000028">
    <property type="protein sequence ID" value="KAG2225388.1"/>
    <property type="molecule type" value="Genomic_DNA"/>
</dbReference>
<dbReference type="InterPro" id="IPR011053">
    <property type="entry name" value="Single_hybrid_motif"/>
</dbReference>
<evidence type="ECO:0000259" key="5">
    <source>
        <dbReference type="PROSITE" id="PS50968"/>
    </source>
</evidence>
<dbReference type="Gene3D" id="4.10.320.10">
    <property type="entry name" value="E3-binding domain"/>
    <property type="match status" value="1"/>
</dbReference>
<dbReference type="InterPro" id="IPR003016">
    <property type="entry name" value="2-oxoA_DH_lipoyl-BS"/>
</dbReference>
<dbReference type="InterPro" id="IPR045257">
    <property type="entry name" value="E2/Pdx1"/>
</dbReference>
<dbReference type="Pfam" id="PF02817">
    <property type="entry name" value="E3_binding"/>
    <property type="match status" value="1"/>
</dbReference>
<gene>
    <name evidence="7" type="ORF">INT45_010024</name>
</gene>
<dbReference type="AlphaFoldDB" id="A0A8H7SC84"/>
<feature type="domain" description="Lipoyl-binding" evidence="5">
    <location>
        <begin position="25"/>
        <end position="106"/>
    </location>
</feature>
<dbReference type="GO" id="GO:0006086">
    <property type="term" value="P:pyruvate decarboxylation to acetyl-CoA"/>
    <property type="evidence" value="ECO:0007669"/>
    <property type="project" value="InterPro"/>
</dbReference>
<dbReference type="PROSITE" id="PS51826">
    <property type="entry name" value="PSBD"/>
    <property type="match status" value="1"/>
</dbReference>
<dbReference type="InterPro" id="IPR004167">
    <property type="entry name" value="PSBD"/>
</dbReference>
<dbReference type="Gene3D" id="3.30.559.10">
    <property type="entry name" value="Chloramphenicol acetyltransferase-like domain"/>
    <property type="match status" value="1"/>
</dbReference>
<evidence type="ECO:0000256" key="3">
    <source>
        <dbReference type="ARBA" id="ARBA00022946"/>
    </source>
</evidence>
<keyword evidence="3" id="KW-0809">Transit peptide</keyword>
<dbReference type="InterPro" id="IPR036625">
    <property type="entry name" value="E3-bd_dom_sf"/>
</dbReference>
<dbReference type="FunFam" id="2.40.50.100:FF:000010">
    <property type="entry name" value="Acetyltransferase component of pyruvate dehydrogenase complex"/>
    <property type="match status" value="1"/>
</dbReference>
<dbReference type="CDD" id="cd06849">
    <property type="entry name" value="lipoyl_domain"/>
    <property type="match status" value="1"/>
</dbReference>
<reference evidence="7 8" key="1">
    <citation type="submission" date="2020-12" db="EMBL/GenBank/DDBJ databases">
        <title>Metabolic potential, ecology and presence of endohyphal bacteria is reflected in genomic diversity of Mucoromycotina.</title>
        <authorList>
            <person name="Muszewska A."/>
            <person name="Okrasinska A."/>
            <person name="Steczkiewicz K."/>
            <person name="Drgas O."/>
            <person name="Orlowska M."/>
            <person name="Perlinska-Lenart U."/>
            <person name="Aleksandrzak-Piekarczyk T."/>
            <person name="Szatraj K."/>
            <person name="Zielenkiewicz U."/>
            <person name="Pilsyk S."/>
            <person name="Malc E."/>
            <person name="Mieczkowski P."/>
            <person name="Kruszewska J.S."/>
            <person name="Biernat P."/>
            <person name="Pawlowska J."/>
        </authorList>
    </citation>
    <scope>NUCLEOTIDE SEQUENCE [LARGE SCALE GENOMIC DNA]</scope>
    <source>
        <strain evidence="7 8">CBS 142.35</strain>
    </source>
</reference>
<dbReference type="Proteomes" id="UP000646827">
    <property type="component" value="Unassembled WGS sequence"/>
</dbReference>
<evidence type="ECO:0000256" key="4">
    <source>
        <dbReference type="SAM" id="MobiDB-lite"/>
    </source>
</evidence>
<dbReference type="SUPFAM" id="SSF47005">
    <property type="entry name" value="Peripheral subunit-binding domain of 2-oxo acid dehydrogenase complex"/>
    <property type="match status" value="1"/>
</dbReference>
<feature type="domain" description="Peripheral subunit-binding (PSBD)" evidence="6">
    <location>
        <begin position="165"/>
        <end position="203"/>
    </location>
</feature>
<feature type="compositionally biased region" description="Basic and acidic residues" evidence="4">
    <location>
        <begin position="151"/>
        <end position="161"/>
    </location>
</feature>
<dbReference type="InterPro" id="IPR023213">
    <property type="entry name" value="CAT-like_dom_sf"/>
</dbReference>
<sequence length="443" mass="47637">MHRFFARSTKACAAGFHTSASRAAISRFNMPAMSPTMTEGTIHEWKLKEGKRENTGDSFSAGDVLLELETDKAQIDVEAPEDGILAKIVLGNGEKAAVNTPIALLAEEGDDISNVEMPATEEDSGATAATTSEEPKQTAVETSTPTQPSEPMDHHDLDTSKLKKPLSPAVLNLVLKNHIKDLGAIKASGPGGRILKGDVLAHLGLIPFKPAPKPTTSAAPPRDQIVFAKPAETVKSPKEEKPLLPNYISKEVTIDNLFSLRNQLNSQNRTNVTVNDFIAKAAARALQDVVSKAPASPTGGIIHNTDATTFTESYKGGSFKVFNLAQPTYDFITDSYESSKPYQLNVSSSKYASSTKSTKSSDDEMLDLIGYLGGAKPQQQSRAVKLTGGDARIDFSKHSKAPSQQVELKLQGGAPGKILNDQNANVFLDRVEYYVRNPSELTV</sequence>
<dbReference type="PROSITE" id="PS00189">
    <property type="entry name" value="LIPOYL"/>
    <property type="match status" value="1"/>
</dbReference>
<evidence type="ECO:0000313" key="7">
    <source>
        <dbReference type="EMBL" id="KAG2225388.1"/>
    </source>
</evidence>
<keyword evidence="2" id="KW-0450">Lipoyl</keyword>
<feature type="region of interest" description="Disordered" evidence="4">
    <location>
        <begin position="119"/>
        <end position="161"/>
    </location>
</feature>
<dbReference type="InterPro" id="IPR000089">
    <property type="entry name" value="Biotin_lipoyl"/>
</dbReference>
<evidence type="ECO:0000259" key="6">
    <source>
        <dbReference type="PROSITE" id="PS51826"/>
    </source>
</evidence>
<dbReference type="PROSITE" id="PS50968">
    <property type="entry name" value="BIOTINYL_LIPOYL"/>
    <property type="match status" value="1"/>
</dbReference>
<comment type="caution">
    <text evidence="7">The sequence shown here is derived from an EMBL/GenBank/DDBJ whole genome shotgun (WGS) entry which is preliminary data.</text>
</comment>
<evidence type="ECO:0000256" key="1">
    <source>
        <dbReference type="ARBA" id="ARBA00007317"/>
    </source>
</evidence>
<name>A0A8H7SC84_9FUNG</name>
<dbReference type="Pfam" id="PF00364">
    <property type="entry name" value="Biotin_lipoyl"/>
    <property type="match status" value="1"/>
</dbReference>
<keyword evidence="8" id="KW-1185">Reference proteome</keyword>
<dbReference type="PANTHER" id="PTHR23151:SF82">
    <property type="entry name" value="PYRUVATE DEHYDROGENASE COMPLEX PROTEIN X COMPONENT, MITOCHONDRIAL"/>
    <property type="match status" value="1"/>
</dbReference>